<proteinExistence type="predicted"/>
<geneLocation type="plasmid" evidence="1 2">
    <name>pHSR-Est01</name>
</geneLocation>
<sequence>MEQPSIGRADGGRPRVKVARVIEKYGLDGLGAELERRWLGKDEQRMSLRDLADYFNEQVLEAAIEGSDLSPIDTDVETLYQQLTDEDMSAGIRTRVERRLDRNGVDIEAVTSDFVTHQSIHTYLREYRNVSQPEATPEEQLDTARERIQKLQDRTAAVTEDALQSLQREGIVPEGDIDVLVDLQLVYTDTGEQYSIFEMLEDAAEE</sequence>
<accession>A0A897NU17</accession>
<gene>
    <name evidence="1" type="ORF">HSEST_3003</name>
</gene>
<dbReference type="InterPro" id="IPR048925">
    <property type="entry name" value="RdfA"/>
</dbReference>
<dbReference type="Proteomes" id="UP000663292">
    <property type="component" value="Plasmid pHSR-Est01"/>
</dbReference>
<evidence type="ECO:0000313" key="2">
    <source>
        <dbReference type="Proteomes" id="UP000663292"/>
    </source>
</evidence>
<dbReference type="Pfam" id="PF21811">
    <property type="entry name" value="RdfA"/>
    <property type="match status" value="1"/>
</dbReference>
<organism evidence="1 2">
    <name type="scientific">Halapricum desulfuricans</name>
    <dbReference type="NCBI Taxonomy" id="2841257"/>
    <lineage>
        <taxon>Archaea</taxon>
        <taxon>Methanobacteriati</taxon>
        <taxon>Methanobacteriota</taxon>
        <taxon>Stenosarchaea group</taxon>
        <taxon>Halobacteria</taxon>
        <taxon>Halobacteriales</taxon>
        <taxon>Haloarculaceae</taxon>
        <taxon>Halapricum</taxon>
    </lineage>
</organism>
<keyword evidence="1" id="KW-0614">Plasmid</keyword>
<name>A0A897NU17_9EURY</name>
<reference evidence="1 2" key="1">
    <citation type="submission" date="2020-11" db="EMBL/GenBank/DDBJ databases">
        <title>Carbohydrate-dependent, anaerobic sulfur respiration: A novel catabolism in halophilic archaea.</title>
        <authorList>
            <person name="Sorokin D.Y."/>
            <person name="Messina E."/>
            <person name="Smedile F."/>
            <person name="La Cono V."/>
            <person name="Hallsworth J.E."/>
            <person name="Yakimov M.M."/>
        </authorList>
    </citation>
    <scope>NUCLEOTIDE SEQUENCE [LARGE SCALE GENOMIC DNA]</scope>
    <source>
        <strain evidence="1 2">HSR-Est</strain>
        <plasmid evidence="1 2">pHSR-Est01</plasmid>
    </source>
</reference>
<dbReference type="RefSeq" id="WP_229123081.1">
    <property type="nucleotide sequence ID" value="NZ_CP064792.1"/>
</dbReference>
<dbReference type="AlphaFoldDB" id="A0A897NU17"/>
<evidence type="ECO:0000313" key="1">
    <source>
        <dbReference type="EMBL" id="QSG16267.1"/>
    </source>
</evidence>
<keyword evidence="2" id="KW-1185">Reference proteome</keyword>
<dbReference type="GeneID" id="68859390"/>
<protein>
    <submittedName>
        <fullName evidence="1">Uncharacterized protein</fullName>
    </submittedName>
</protein>
<dbReference type="EMBL" id="CP064792">
    <property type="protein sequence ID" value="QSG16267.1"/>
    <property type="molecule type" value="Genomic_DNA"/>
</dbReference>